<dbReference type="GO" id="GO:0005524">
    <property type="term" value="F:ATP binding"/>
    <property type="evidence" value="ECO:0007669"/>
    <property type="project" value="InterPro"/>
</dbReference>
<dbReference type="EMBL" id="CP022356">
    <property type="protein sequence ID" value="ASK79396.1"/>
    <property type="molecule type" value="Genomic_DNA"/>
</dbReference>
<dbReference type="KEGG" id="pmai:CF386_10065"/>
<accession>A0A220VGN3</accession>
<keyword evidence="2" id="KW-0418">Kinase</keyword>
<proteinExistence type="predicted"/>
<dbReference type="OrthoDB" id="5912797at2"/>
<dbReference type="SUPFAM" id="SSF56112">
    <property type="entry name" value="Protein kinase-like (PK-like)"/>
    <property type="match status" value="1"/>
</dbReference>
<evidence type="ECO:0000313" key="2">
    <source>
        <dbReference type="EMBL" id="ASK79396.1"/>
    </source>
</evidence>
<dbReference type="AlphaFoldDB" id="A0A220VGN3"/>
<dbReference type="Pfam" id="PF00069">
    <property type="entry name" value="Pkinase"/>
    <property type="match status" value="1"/>
</dbReference>
<dbReference type="PANTHER" id="PTHR44167:SF25">
    <property type="entry name" value="PROTEIN KINASE DOMAIN CONTAINING PROTEIN"/>
    <property type="match status" value="1"/>
</dbReference>
<dbReference type="PANTHER" id="PTHR44167">
    <property type="entry name" value="OVARIAN-SPECIFIC SERINE/THREONINE-PROTEIN KINASE LOK-RELATED"/>
    <property type="match status" value="1"/>
</dbReference>
<evidence type="ECO:0000259" key="1">
    <source>
        <dbReference type="PROSITE" id="PS50011"/>
    </source>
</evidence>
<keyword evidence="3" id="KW-1185">Reference proteome</keyword>
<protein>
    <submittedName>
        <fullName evidence="2">Protein kinase</fullName>
    </submittedName>
</protein>
<dbReference type="GO" id="GO:0004674">
    <property type="term" value="F:protein serine/threonine kinase activity"/>
    <property type="evidence" value="ECO:0007669"/>
    <property type="project" value="TreeGrafter"/>
</dbReference>
<dbReference type="PROSITE" id="PS50011">
    <property type="entry name" value="PROTEIN_KINASE_DOM"/>
    <property type="match status" value="1"/>
</dbReference>
<dbReference type="CDD" id="cd00180">
    <property type="entry name" value="PKc"/>
    <property type="match status" value="1"/>
</dbReference>
<dbReference type="Proteomes" id="UP000242175">
    <property type="component" value="Chromosome small"/>
</dbReference>
<dbReference type="SMART" id="SM00220">
    <property type="entry name" value="S_TKc"/>
    <property type="match status" value="1"/>
</dbReference>
<dbReference type="Gene3D" id="1.10.510.10">
    <property type="entry name" value="Transferase(Phosphotransferase) domain 1"/>
    <property type="match status" value="1"/>
</dbReference>
<reference evidence="2 3" key="1">
    <citation type="journal article" date="2016" name="Int. J. Syst. Evol. Microbiol.">
        <title>Paraphotobacterium marinum gen. nov., sp. nov., a member of the family Vibrionaceae, isolated from surface seawater.</title>
        <authorList>
            <person name="Huang Z."/>
            <person name="Dong C."/>
            <person name="Shao Z."/>
        </authorList>
    </citation>
    <scope>NUCLEOTIDE SEQUENCE [LARGE SCALE GENOMIC DNA]</scope>
    <source>
        <strain evidence="2 3">NSCS20N07D</strain>
    </source>
</reference>
<feature type="domain" description="Protein kinase" evidence="1">
    <location>
        <begin position="369"/>
        <end position="682"/>
    </location>
</feature>
<dbReference type="RefSeq" id="WP_089074304.1">
    <property type="nucleotide sequence ID" value="NZ_CBCSAM010000004.1"/>
</dbReference>
<gene>
    <name evidence="2" type="ORF">CF386_10065</name>
</gene>
<dbReference type="GO" id="GO:0005737">
    <property type="term" value="C:cytoplasm"/>
    <property type="evidence" value="ECO:0007669"/>
    <property type="project" value="TreeGrafter"/>
</dbReference>
<dbReference type="InterPro" id="IPR000719">
    <property type="entry name" value="Prot_kinase_dom"/>
</dbReference>
<dbReference type="InterPro" id="IPR011009">
    <property type="entry name" value="Kinase-like_dom_sf"/>
</dbReference>
<organism evidence="2 3">
    <name type="scientific">Paraphotobacterium marinum</name>
    <dbReference type="NCBI Taxonomy" id="1755811"/>
    <lineage>
        <taxon>Bacteria</taxon>
        <taxon>Pseudomonadati</taxon>
        <taxon>Pseudomonadota</taxon>
        <taxon>Gammaproteobacteria</taxon>
        <taxon>Vibrionales</taxon>
        <taxon>Vibrionaceae</taxon>
        <taxon>Paraphotobacterium</taxon>
    </lineage>
</organism>
<keyword evidence="2" id="KW-0808">Transferase</keyword>
<evidence type="ECO:0000313" key="3">
    <source>
        <dbReference type="Proteomes" id="UP000242175"/>
    </source>
</evidence>
<name>A0A220VGN3_9GAMM</name>
<sequence>MELYFKNVSGKDNVGDYSWIHQSGSQAIIADIVSGSNTRIGLDLLKNWLTMNQTHEPFNIESVIFNLHNLFKKNGVQATLGIITCVDSGFELHIVGNIRIYCVEKNVKQFKDIGNEIHPLSVVGSDYPPEIKHKVLKNKALTKYIVASDGLNSGSMSSLSLNSETLNNGTLYQNLLPAVCDQDWSALVFPMESSQSFVSQSWPYNPFIGQQEDRLHERRGLAEIATELFKYSVFDGFHIVSCPPILSENSSRLFDGLLVYPFGVIPLELKDHNGKITLDMETNKRKSLIVENEFGISYLSNPATKLREALRRFGDLTQLKDLSPELKKSGMVIFTSHFANVGCVLKGKELPVPFYHAGEVLVTKTEQLGELLLKFCRARFGKKLKKRLTHLDINKLVKALSNLQLSRKYEEIILGDYKVKLDPIKSESTEYFTVFEAHLFNDQLWAKCFNLDQLSSLQRQSELQSMGREALVLKRLSRVDGVQRYQDKEIDDDKLYVFVEKAPNTSLGQWLKTKPPRHKIIEVLIHLAETLNQIQSVGEPLIIHRSINLSNIRLREDTSPVLINFELCQQEILATLPINARRTFEQKYQAPEVNEPGQSLTFAADIYSLGLIIFYSLSGELPFEKSIKELVIQGRSTVFWKNLCQKIKVPVQNDKFWQEVLHVTPKYRPNITQLIEVLKTWR</sequence>